<reference evidence="3" key="2">
    <citation type="journal article" date="2014" name="ISME J.">
        <title>Microbial stratification in low pH oxic and suboxic macroscopic growths along an acid mine drainage.</title>
        <authorList>
            <person name="Mendez-Garcia C."/>
            <person name="Mesa V."/>
            <person name="Sprenger R.R."/>
            <person name="Richter M."/>
            <person name="Diez M.S."/>
            <person name="Solano J."/>
            <person name="Bargiela R."/>
            <person name="Golyshina O.V."/>
            <person name="Manteca A."/>
            <person name="Ramos J.L."/>
            <person name="Gallego J.R."/>
            <person name="Llorente I."/>
            <person name="Martins Dos Santos V.A."/>
            <person name="Jensen O.N."/>
            <person name="Pelaez A.I."/>
            <person name="Sanchez J."/>
            <person name="Ferrer M."/>
        </authorList>
    </citation>
    <scope>NUCLEOTIDE SEQUENCE</scope>
</reference>
<dbReference type="Gene3D" id="3.40.50.720">
    <property type="entry name" value="NAD(P)-binding Rossmann-like Domain"/>
    <property type="match status" value="1"/>
</dbReference>
<feature type="compositionally biased region" description="Polar residues" evidence="1">
    <location>
        <begin position="318"/>
        <end position="331"/>
    </location>
</feature>
<gene>
    <name evidence="3" type="ORF">B1B_01534</name>
</gene>
<dbReference type="SUPFAM" id="SSF51735">
    <property type="entry name" value="NAD(P)-binding Rossmann-fold domains"/>
    <property type="match status" value="1"/>
</dbReference>
<feature type="domain" description="NAD(P)-binding" evidence="2">
    <location>
        <begin position="12"/>
        <end position="158"/>
    </location>
</feature>
<dbReference type="InterPro" id="IPR051207">
    <property type="entry name" value="ComplexI_NDUFA9_subunit"/>
</dbReference>
<dbReference type="PANTHER" id="PTHR12126:SF11">
    <property type="entry name" value="NADH DEHYDROGENASE [UBIQUINONE] 1 ALPHA SUBCOMPLEX SUBUNIT 9, MITOCHONDRIAL"/>
    <property type="match status" value="1"/>
</dbReference>
<evidence type="ECO:0000313" key="3">
    <source>
        <dbReference type="EMBL" id="EQD76659.1"/>
    </source>
</evidence>
<dbReference type="GO" id="GO:0044877">
    <property type="term" value="F:protein-containing complex binding"/>
    <property type="evidence" value="ECO:0007669"/>
    <property type="project" value="TreeGrafter"/>
</dbReference>
<organism evidence="3">
    <name type="scientific">mine drainage metagenome</name>
    <dbReference type="NCBI Taxonomy" id="410659"/>
    <lineage>
        <taxon>unclassified sequences</taxon>
        <taxon>metagenomes</taxon>
        <taxon>ecological metagenomes</taxon>
    </lineage>
</organism>
<evidence type="ECO:0000259" key="2">
    <source>
        <dbReference type="Pfam" id="PF13460"/>
    </source>
</evidence>
<dbReference type="PANTHER" id="PTHR12126">
    <property type="entry name" value="NADH-UBIQUINONE OXIDOREDUCTASE 39 KDA SUBUNIT-RELATED"/>
    <property type="match status" value="1"/>
</dbReference>
<name>T1D586_9ZZZZ</name>
<dbReference type="AlphaFoldDB" id="T1D586"/>
<sequence>MPRPAPLIVLAGGSGFVGRHLATRLAAGGYRIRILTRDGARVRDLRVLPTLEILAHPAIYHPDRVTQAVSGAQTLVNLVGVLHEGRRHDRRFEWTHVGITRNLLAAAEGSRVRHFIQVSALGSETPRTRSRYLASKARAEALVQSSGLDWALVRPSVIYGPDDDFLMRFANLLRFAPGIFPLTCPDTELAPVDIEDIVKALMTLIGKPFPSRAIYRLDGPEVWTLREIVKTIAGLIEAPCRIVGLPDWISWLMGALLEKMPHPPFTLDNYRTLKAQEALCNSSQTDRTRGFAALGIEPQPFSSRAAIYLHGSRPTGPDSVQVTAPRTTKPT</sequence>
<accession>T1D586</accession>
<feature type="region of interest" description="Disordered" evidence="1">
    <location>
        <begin position="312"/>
        <end position="331"/>
    </location>
</feature>
<proteinExistence type="predicted"/>
<dbReference type="Pfam" id="PF13460">
    <property type="entry name" value="NAD_binding_10"/>
    <property type="match status" value="1"/>
</dbReference>
<evidence type="ECO:0000256" key="1">
    <source>
        <dbReference type="SAM" id="MobiDB-lite"/>
    </source>
</evidence>
<reference evidence="3" key="1">
    <citation type="submission" date="2013-08" db="EMBL/GenBank/DDBJ databases">
        <authorList>
            <person name="Mendez C."/>
            <person name="Richter M."/>
            <person name="Ferrer M."/>
            <person name="Sanchez J."/>
        </authorList>
    </citation>
    <scope>NUCLEOTIDE SEQUENCE</scope>
</reference>
<dbReference type="InterPro" id="IPR016040">
    <property type="entry name" value="NAD(P)-bd_dom"/>
</dbReference>
<comment type="caution">
    <text evidence="3">The sequence shown here is derived from an EMBL/GenBank/DDBJ whole genome shotgun (WGS) entry which is preliminary data.</text>
</comment>
<dbReference type="InterPro" id="IPR036291">
    <property type="entry name" value="NAD(P)-bd_dom_sf"/>
</dbReference>
<protein>
    <submittedName>
        <fullName evidence="3">NAD-dependent epimerase/dehydratase</fullName>
    </submittedName>
</protein>
<dbReference type="EMBL" id="AUZY01001006">
    <property type="protein sequence ID" value="EQD76659.1"/>
    <property type="molecule type" value="Genomic_DNA"/>
</dbReference>